<reference evidence="2 3" key="1">
    <citation type="submission" date="2020-02" db="EMBL/GenBank/DDBJ databases">
        <title>Draft genome sequence of Haematococcus lacustris strain NIES-144.</title>
        <authorList>
            <person name="Morimoto D."/>
            <person name="Nakagawa S."/>
            <person name="Yoshida T."/>
            <person name="Sawayama S."/>
        </authorList>
    </citation>
    <scope>NUCLEOTIDE SEQUENCE [LARGE SCALE GENOMIC DNA]</scope>
    <source>
        <strain evidence="2 3">NIES-144</strain>
    </source>
</reference>
<gene>
    <name evidence="2" type="ORF">HaLaN_16305</name>
</gene>
<dbReference type="Proteomes" id="UP000485058">
    <property type="component" value="Unassembled WGS sequence"/>
</dbReference>
<name>A0A699ZK58_HAELA</name>
<accession>A0A699ZK58</accession>
<proteinExistence type="predicted"/>
<evidence type="ECO:0000313" key="3">
    <source>
        <dbReference type="Proteomes" id="UP000485058"/>
    </source>
</evidence>
<comment type="caution">
    <text evidence="2">The sequence shown here is derived from an EMBL/GenBank/DDBJ whole genome shotgun (WGS) entry which is preliminary data.</text>
</comment>
<sequence length="176" mass="19158">MPHRPTGGESGEDGGRAGRRMRKKSLQTMCKRACTCVKMPPWSSAVLTLGWLITQAKQRWPDRVLALAYGAAGFSGSGSVGCRGVPVSQMLKEALRQFPAGRVLMVDEFCTSRVSSAYSNPSDALPGQPPEAFRWLRPVYSAAKRSQVRVLMCSTSNNISRAVHPPLCSQPRPTSH</sequence>
<evidence type="ECO:0000313" key="2">
    <source>
        <dbReference type="EMBL" id="GFH19366.1"/>
    </source>
</evidence>
<organism evidence="2 3">
    <name type="scientific">Haematococcus lacustris</name>
    <name type="common">Green alga</name>
    <name type="synonym">Haematococcus pluvialis</name>
    <dbReference type="NCBI Taxonomy" id="44745"/>
    <lineage>
        <taxon>Eukaryota</taxon>
        <taxon>Viridiplantae</taxon>
        <taxon>Chlorophyta</taxon>
        <taxon>core chlorophytes</taxon>
        <taxon>Chlorophyceae</taxon>
        <taxon>CS clade</taxon>
        <taxon>Chlamydomonadales</taxon>
        <taxon>Haematococcaceae</taxon>
        <taxon>Haematococcus</taxon>
    </lineage>
</organism>
<dbReference type="EMBL" id="BLLF01001450">
    <property type="protein sequence ID" value="GFH19366.1"/>
    <property type="molecule type" value="Genomic_DNA"/>
</dbReference>
<dbReference type="AlphaFoldDB" id="A0A699ZK58"/>
<evidence type="ECO:0000256" key="1">
    <source>
        <dbReference type="SAM" id="MobiDB-lite"/>
    </source>
</evidence>
<keyword evidence="3" id="KW-1185">Reference proteome</keyword>
<protein>
    <submittedName>
        <fullName evidence="2">Uncharacterized protein</fullName>
    </submittedName>
</protein>
<feature type="region of interest" description="Disordered" evidence="1">
    <location>
        <begin position="1"/>
        <end position="22"/>
    </location>
</feature>